<dbReference type="InterPro" id="IPR020568">
    <property type="entry name" value="Ribosomal_Su5_D2-typ_SF"/>
</dbReference>
<dbReference type="KEGG" id="fcz:IMF26_00930"/>
<dbReference type="Gene3D" id="3.30.230.10">
    <property type="match status" value="1"/>
</dbReference>
<dbReference type="Gene3D" id="3.30.1540.20">
    <property type="entry name" value="MutL, C-terminal domain, dimerisation subdomain"/>
    <property type="match status" value="1"/>
</dbReference>
<organism evidence="8">
    <name type="scientific">Candidatus Fermentithermobacillus carboniphilus</name>
    <dbReference type="NCBI Taxonomy" id="3085328"/>
    <lineage>
        <taxon>Bacteria</taxon>
        <taxon>Bacillati</taxon>
        <taxon>Bacillota</taxon>
        <taxon>Candidatus Fermentithermobacillia</taxon>
        <taxon>Candidatus Fermentithermobacillales</taxon>
        <taxon>Candidatus Fermentithermobacillaceae</taxon>
        <taxon>Candidatus Fermentithermobacillus</taxon>
    </lineage>
</organism>
<name>A0AAT9LEW8_9FIRM</name>
<dbReference type="GO" id="GO:0016887">
    <property type="term" value="F:ATP hydrolysis activity"/>
    <property type="evidence" value="ECO:0007669"/>
    <property type="project" value="InterPro"/>
</dbReference>
<dbReference type="InterPro" id="IPR014790">
    <property type="entry name" value="MutL_C"/>
</dbReference>
<reference evidence="8" key="2">
    <citation type="journal article" date="2023" name="Biology">
        <title>Prokaryotic Life Associated with Coal-Fire Gas Vents Revealed by Metagenomics.</title>
        <authorList>
            <person name="Kadnikov V.V."/>
            <person name="Mardanov A.V."/>
            <person name="Beletsky A.V."/>
            <person name="Karnachuk O.V."/>
            <person name="Ravin N.V."/>
        </authorList>
    </citation>
    <scope>NUCLEOTIDE SEQUENCE</scope>
    <source>
        <strain evidence="8">Bu02</strain>
    </source>
</reference>
<dbReference type="SMART" id="SM00853">
    <property type="entry name" value="MutL_C"/>
    <property type="match status" value="1"/>
</dbReference>
<dbReference type="GO" id="GO:0006298">
    <property type="term" value="P:mismatch repair"/>
    <property type="evidence" value="ECO:0007669"/>
    <property type="project" value="UniProtKB-UniRule"/>
</dbReference>
<keyword evidence="8" id="KW-0540">Nuclease</keyword>
<evidence type="ECO:0000256" key="3">
    <source>
        <dbReference type="ARBA" id="ARBA00023204"/>
    </source>
</evidence>
<dbReference type="AlphaFoldDB" id="A0AAT9LEW8"/>
<feature type="region of interest" description="Disordered" evidence="5">
    <location>
        <begin position="231"/>
        <end position="251"/>
    </location>
</feature>
<feature type="domain" description="DNA mismatch repair protein S5" evidence="7">
    <location>
        <begin position="212"/>
        <end position="355"/>
    </location>
</feature>
<dbReference type="InterPro" id="IPR020667">
    <property type="entry name" value="DNA_mismatch_repair_MutL"/>
</dbReference>
<dbReference type="GO" id="GO:0005524">
    <property type="term" value="F:ATP binding"/>
    <property type="evidence" value="ECO:0007669"/>
    <property type="project" value="InterPro"/>
</dbReference>
<dbReference type="SUPFAM" id="SSF118116">
    <property type="entry name" value="DNA mismatch repair protein MutL"/>
    <property type="match status" value="1"/>
</dbReference>
<dbReference type="InterPro" id="IPR038973">
    <property type="entry name" value="MutL/Mlh/Pms-like"/>
</dbReference>
<protein>
    <recommendedName>
        <fullName evidence="4">DNA mismatch repair protein MutL</fullName>
    </recommendedName>
</protein>
<dbReference type="Gene3D" id="3.30.1370.100">
    <property type="entry name" value="MutL, C-terminal domain, regulatory subdomain"/>
    <property type="match status" value="1"/>
</dbReference>
<dbReference type="Pfam" id="PF08676">
    <property type="entry name" value="MutL_C"/>
    <property type="match status" value="1"/>
</dbReference>
<evidence type="ECO:0000256" key="4">
    <source>
        <dbReference type="HAMAP-Rule" id="MF_00149"/>
    </source>
</evidence>
<dbReference type="CDD" id="cd00782">
    <property type="entry name" value="MutL_Trans"/>
    <property type="match status" value="1"/>
</dbReference>
<accession>A0AAT9LEW8</accession>
<keyword evidence="2 4" id="KW-0227">DNA damage</keyword>
<dbReference type="PROSITE" id="PS00058">
    <property type="entry name" value="DNA_MISMATCH_REPAIR_1"/>
    <property type="match status" value="1"/>
</dbReference>
<keyword evidence="8" id="KW-0255">Endonuclease</keyword>
<dbReference type="InterPro" id="IPR014721">
    <property type="entry name" value="Ribsml_uS5_D2-typ_fold_subgr"/>
</dbReference>
<dbReference type="CDD" id="cd16926">
    <property type="entry name" value="HATPase_MutL-MLH-PMS-like"/>
    <property type="match status" value="1"/>
</dbReference>
<dbReference type="Pfam" id="PF01119">
    <property type="entry name" value="DNA_mis_repair"/>
    <property type="match status" value="1"/>
</dbReference>
<dbReference type="EMBL" id="CP062796">
    <property type="protein sequence ID" value="QUL98688.1"/>
    <property type="molecule type" value="Genomic_DNA"/>
</dbReference>
<dbReference type="SUPFAM" id="SSF54211">
    <property type="entry name" value="Ribosomal protein S5 domain 2-like"/>
    <property type="match status" value="1"/>
</dbReference>
<dbReference type="PANTHER" id="PTHR10073">
    <property type="entry name" value="DNA MISMATCH REPAIR PROTEIN MLH, PMS, MUTL"/>
    <property type="match status" value="1"/>
</dbReference>
<dbReference type="InterPro" id="IPR013507">
    <property type="entry name" value="DNA_mismatch_S5_2-like"/>
</dbReference>
<dbReference type="Gene3D" id="3.30.565.10">
    <property type="entry name" value="Histidine kinase-like ATPase, C-terminal domain"/>
    <property type="match status" value="1"/>
</dbReference>
<dbReference type="SMART" id="SM01340">
    <property type="entry name" value="DNA_mis_repair"/>
    <property type="match status" value="1"/>
</dbReference>
<keyword evidence="3 4" id="KW-0234">DNA repair</keyword>
<evidence type="ECO:0000256" key="2">
    <source>
        <dbReference type="ARBA" id="ARBA00022763"/>
    </source>
</evidence>
<dbReference type="GO" id="GO:0140664">
    <property type="term" value="F:ATP-dependent DNA damage sensor activity"/>
    <property type="evidence" value="ECO:0007669"/>
    <property type="project" value="InterPro"/>
</dbReference>
<comment type="function">
    <text evidence="4">This protein is involved in the repair of mismatches in DNA. It is required for dam-dependent methyl-directed DNA mismatch repair. May act as a 'molecular matchmaker', a protein that promotes the formation of a stable complex between two or more DNA-binding proteins in an ATP-dependent manner without itself being part of a final effector complex.</text>
</comment>
<dbReference type="FunFam" id="3.30.565.10:FF:000003">
    <property type="entry name" value="DNA mismatch repair endonuclease MutL"/>
    <property type="match status" value="1"/>
</dbReference>
<dbReference type="InterPro" id="IPR037198">
    <property type="entry name" value="MutL_C_sf"/>
</dbReference>
<feature type="region of interest" description="Disordered" evidence="5">
    <location>
        <begin position="419"/>
        <end position="440"/>
    </location>
</feature>
<keyword evidence="8" id="KW-0378">Hydrolase</keyword>
<gene>
    <name evidence="4 8" type="primary">mutL</name>
    <name evidence="8" type="ORF">IMF26_00930</name>
</gene>
<feature type="domain" description="MutL C-terminal dimerisation" evidence="6">
    <location>
        <begin position="449"/>
        <end position="590"/>
    </location>
</feature>
<dbReference type="InterPro" id="IPR042121">
    <property type="entry name" value="MutL_C_regsub"/>
</dbReference>
<dbReference type="PANTHER" id="PTHR10073:SF12">
    <property type="entry name" value="DNA MISMATCH REPAIR PROTEIN MLH1"/>
    <property type="match status" value="1"/>
</dbReference>
<dbReference type="GO" id="GO:0004519">
    <property type="term" value="F:endonuclease activity"/>
    <property type="evidence" value="ECO:0007669"/>
    <property type="project" value="UniProtKB-KW"/>
</dbReference>
<dbReference type="InterPro" id="IPR002099">
    <property type="entry name" value="MutL/Mlh/PMS"/>
</dbReference>
<reference evidence="8" key="1">
    <citation type="submission" date="2020-10" db="EMBL/GenBank/DDBJ databases">
        <authorList>
            <person name="Kadnikov V."/>
            <person name="Beletsky A.V."/>
            <person name="Mardanov A.V."/>
            <person name="Karnachuk O.V."/>
            <person name="Ravin N.V."/>
        </authorList>
    </citation>
    <scope>NUCLEOTIDE SEQUENCE</scope>
    <source>
        <strain evidence="8">Bu02</strain>
    </source>
</reference>
<dbReference type="InterPro" id="IPR042120">
    <property type="entry name" value="MutL_C_dimsub"/>
</dbReference>
<evidence type="ECO:0000259" key="7">
    <source>
        <dbReference type="SMART" id="SM01340"/>
    </source>
</evidence>
<dbReference type="Pfam" id="PF13589">
    <property type="entry name" value="HATPase_c_3"/>
    <property type="match status" value="1"/>
</dbReference>
<dbReference type="SUPFAM" id="SSF55874">
    <property type="entry name" value="ATPase domain of HSP90 chaperone/DNA topoisomerase II/histidine kinase"/>
    <property type="match status" value="1"/>
</dbReference>
<evidence type="ECO:0000259" key="6">
    <source>
        <dbReference type="SMART" id="SM00853"/>
    </source>
</evidence>
<sequence length="632" mass="69180">MTGHNHRIRKLDPVISSQIAAGEVVERPASVVKELVENSIDAGARRIIVEIEGGGLSLIRVSDDGSGMSKEDALMSLERFATSKLSGIDDLQRIKTLGFRGEALPSIAACSRLTLETMAQGGLAGVRIRVEGGKVAEVSEVGLPPGTTVTVEDLFYNTPARLKFMKSEAREREAIIEVVERLALAWPCISFILKSGTRIVFSTNGKGLRSALADIFGPEALEAMVPMEAAEDEAENSGKLEPGRELGGGTGRPSGLKFYKVSGFLGLPNLYRRQKDRQIFSVNSRPVRNQLLGWALDSAFLGLIPPKTYPVAVLNVEVPLEEVDVNVHPTKAEVKFRDERKVKHLITEGARRALSKAGFSSLQGTGEKWDPNLEVWRPGPRAEVKEPPAIFDFGVAPGNDKNLFSTQVLVEDSASVGEPRDVSRWEDQTRTTGSGWEREEPSLPPGWEYLGALRDTYLLVKTESSLLVIDKHALAESLAYHALCQRKSGSQELLVPEMVRLGPREADLYEECEVALEATGFGSRCVGSRTILVNRVPVILGKPLPPGALKDVLQELSKDRERNVSPERILASVQISLAACHSSVRAREPLTREEALTLINAYYRFPNAGTCPHGRPTVKEIPIRELDSFFGR</sequence>
<feature type="compositionally biased region" description="Basic and acidic residues" evidence="5">
    <location>
        <begin position="419"/>
        <end position="429"/>
    </location>
</feature>
<dbReference type="GO" id="GO:0032300">
    <property type="term" value="C:mismatch repair complex"/>
    <property type="evidence" value="ECO:0007669"/>
    <property type="project" value="InterPro"/>
</dbReference>
<proteinExistence type="inferred from homology"/>
<dbReference type="InterPro" id="IPR036890">
    <property type="entry name" value="HATPase_C_sf"/>
</dbReference>
<evidence type="ECO:0000256" key="1">
    <source>
        <dbReference type="ARBA" id="ARBA00006082"/>
    </source>
</evidence>
<dbReference type="HAMAP" id="MF_00149">
    <property type="entry name" value="DNA_mis_repair"/>
    <property type="match status" value="1"/>
</dbReference>
<evidence type="ECO:0000313" key="8">
    <source>
        <dbReference type="EMBL" id="QUL98688.1"/>
    </source>
</evidence>
<evidence type="ECO:0000256" key="5">
    <source>
        <dbReference type="SAM" id="MobiDB-lite"/>
    </source>
</evidence>
<dbReference type="InterPro" id="IPR014762">
    <property type="entry name" value="DNA_mismatch_repair_CS"/>
</dbReference>
<dbReference type="NCBIfam" id="TIGR00585">
    <property type="entry name" value="mutl"/>
    <property type="match status" value="1"/>
</dbReference>
<dbReference type="GO" id="GO:0030983">
    <property type="term" value="F:mismatched DNA binding"/>
    <property type="evidence" value="ECO:0007669"/>
    <property type="project" value="InterPro"/>
</dbReference>
<comment type="similarity">
    <text evidence="1 4">Belongs to the DNA mismatch repair MutL/HexB family.</text>
</comment>